<dbReference type="InParanoid" id="B8M1X2"/>
<sequence>MSLSPSQACLPEELNNSPFRTKESALELFTQEDFLTENLAVIMSQIGRSGHSQGGEGSGAAASPQPADSPSPNPRIQSKYQKRNWFKRRNGQGKQAQDDQQVADGGYLRQGQERDQHLYQYQQQYPRQTHPAMNPLDSSDPFVVHPSAGYPAPTGQFSVVRAMEAYRTRRGRNDYPILPATPILPTLTPPDLLVSTPEGSTAPPGPLDDDPQNRFWHDMEMALPAYEPPTMWYPDDMDPCQYLQVLDPRYAQESTLRPWATEFVPGRAYHDFILK</sequence>
<dbReference type="VEuPathDB" id="FungiDB:TSTA_085810"/>
<feature type="compositionally biased region" description="Basic residues" evidence="1">
    <location>
        <begin position="80"/>
        <end position="91"/>
    </location>
</feature>
<accession>B8M1X2</accession>
<dbReference type="PhylomeDB" id="B8M1X2"/>
<feature type="compositionally biased region" description="Low complexity" evidence="1">
    <location>
        <begin position="92"/>
        <end position="102"/>
    </location>
</feature>
<name>B8M1X2_TALSN</name>
<dbReference type="Proteomes" id="UP000001745">
    <property type="component" value="Unassembled WGS sequence"/>
</dbReference>
<feature type="region of interest" description="Disordered" evidence="1">
    <location>
        <begin position="46"/>
        <end position="102"/>
    </location>
</feature>
<dbReference type="EMBL" id="EQ962653">
    <property type="protein sequence ID" value="EED21350.1"/>
    <property type="molecule type" value="Genomic_DNA"/>
</dbReference>
<dbReference type="HOGENOM" id="CLU_1012584_0_0_1"/>
<dbReference type="AlphaFoldDB" id="B8M1X2"/>
<organism evidence="2 3">
    <name type="scientific">Talaromyces stipitatus (strain ATCC 10500 / CBS 375.48 / QM 6759 / NRRL 1006)</name>
    <name type="common">Penicillium stipitatum</name>
    <dbReference type="NCBI Taxonomy" id="441959"/>
    <lineage>
        <taxon>Eukaryota</taxon>
        <taxon>Fungi</taxon>
        <taxon>Dikarya</taxon>
        <taxon>Ascomycota</taxon>
        <taxon>Pezizomycotina</taxon>
        <taxon>Eurotiomycetes</taxon>
        <taxon>Eurotiomycetidae</taxon>
        <taxon>Eurotiales</taxon>
        <taxon>Trichocomaceae</taxon>
        <taxon>Talaromyces</taxon>
        <taxon>Talaromyces sect. Talaromyces</taxon>
    </lineage>
</organism>
<dbReference type="GeneID" id="8104546"/>
<gene>
    <name evidence="2" type="ORF">TSTA_085810</name>
</gene>
<dbReference type="OrthoDB" id="4226518at2759"/>
<evidence type="ECO:0000313" key="2">
    <source>
        <dbReference type="EMBL" id="EED21350.1"/>
    </source>
</evidence>
<proteinExistence type="predicted"/>
<dbReference type="RefSeq" id="XP_002478313.1">
    <property type="nucleotide sequence ID" value="XM_002478268.1"/>
</dbReference>
<evidence type="ECO:0000313" key="3">
    <source>
        <dbReference type="Proteomes" id="UP000001745"/>
    </source>
</evidence>
<reference evidence="3" key="1">
    <citation type="journal article" date="2015" name="Genome Announc.">
        <title>Genome sequence of the AIDS-associated pathogen Penicillium marneffei (ATCC18224) and its near taxonomic relative Talaromyces stipitatus (ATCC10500).</title>
        <authorList>
            <person name="Nierman W.C."/>
            <person name="Fedorova-Abrams N.D."/>
            <person name="Andrianopoulos A."/>
        </authorList>
    </citation>
    <scope>NUCLEOTIDE SEQUENCE [LARGE SCALE GENOMIC DNA]</scope>
    <source>
        <strain evidence="3">ATCC 10500 / CBS 375.48 / QM 6759 / NRRL 1006</strain>
    </source>
</reference>
<evidence type="ECO:0000256" key="1">
    <source>
        <dbReference type="SAM" id="MobiDB-lite"/>
    </source>
</evidence>
<protein>
    <submittedName>
        <fullName evidence="2">Uncharacterized protein</fullName>
    </submittedName>
</protein>
<keyword evidence="3" id="KW-1185">Reference proteome</keyword>